<evidence type="ECO:0000256" key="5">
    <source>
        <dbReference type="ARBA" id="ARBA00022475"/>
    </source>
</evidence>
<keyword evidence="12 15" id="KW-1133">Transmembrane helix</keyword>
<dbReference type="SUPFAM" id="SSF55874">
    <property type="entry name" value="ATPase domain of HSP90 chaperone/DNA topoisomerase II/histidine kinase"/>
    <property type="match status" value="1"/>
</dbReference>
<dbReference type="FunFam" id="1.10.287.130:FF:000001">
    <property type="entry name" value="Two-component sensor histidine kinase"/>
    <property type="match status" value="1"/>
</dbReference>
<evidence type="ECO:0000256" key="3">
    <source>
        <dbReference type="ARBA" id="ARBA00012438"/>
    </source>
</evidence>
<dbReference type="Gene3D" id="3.30.565.10">
    <property type="entry name" value="Histidine kinase-like ATPase, C-terminal domain"/>
    <property type="match status" value="1"/>
</dbReference>
<evidence type="ECO:0000256" key="1">
    <source>
        <dbReference type="ARBA" id="ARBA00000085"/>
    </source>
</evidence>
<dbReference type="GeneID" id="63936368"/>
<dbReference type="Gene3D" id="6.10.340.10">
    <property type="match status" value="1"/>
</dbReference>
<feature type="transmembrane region" description="Helical" evidence="15">
    <location>
        <begin position="155"/>
        <end position="177"/>
    </location>
</feature>
<feature type="transmembrane region" description="Helical" evidence="15">
    <location>
        <begin position="12"/>
        <end position="34"/>
    </location>
</feature>
<dbReference type="PANTHER" id="PTHR45528">
    <property type="entry name" value="SENSOR HISTIDINE KINASE CPXA"/>
    <property type="match status" value="1"/>
</dbReference>
<evidence type="ECO:0000256" key="13">
    <source>
        <dbReference type="ARBA" id="ARBA00023012"/>
    </source>
</evidence>
<keyword evidence="13" id="KW-0902">Two-component regulatory system</keyword>
<keyword evidence="19" id="KW-1185">Reference proteome</keyword>
<organism evidence="18 19">
    <name type="scientific">Staphylococcus saccharolyticus</name>
    <dbReference type="NCBI Taxonomy" id="33028"/>
    <lineage>
        <taxon>Bacteria</taxon>
        <taxon>Bacillati</taxon>
        <taxon>Bacillota</taxon>
        <taxon>Bacilli</taxon>
        <taxon>Bacillales</taxon>
        <taxon>Staphylococcaceae</taxon>
        <taxon>Staphylococcus</taxon>
    </lineage>
</organism>
<evidence type="ECO:0000256" key="10">
    <source>
        <dbReference type="ARBA" id="ARBA00022777"/>
    </source>
</evidence>
<keyword evidence="6" id="KW-0597">Phosphoprotein</keyword>
<dbReference type="InterPro" id="IPR041610">
    <property type="entry name" value="ArlS_N"/>
</dbReference>
<dbReference type="InterPro" id="IPR050398">
    <property type="entry name" value="HssS/ArlS-like"/>
</dbReference>
<dbReference type="PROSITE" id="PS50885">
    <property type="entry name" value="HAMP"/>
    <property type="match status" value="1"/>
</dbReference>
<dbReference type="FunFam" id="3.30.565.10:FF:000006">
    <property type="entry name" value="Sensor histidine kinase WalK"/>
    <property type="match status" value="1"/>
</dbReference>
<evidence type="ECO:0000313" key="18">
    <source>
        <dbReference type="EMBL" id="SUM71891.1"/>
    </source>
</evidence>
<protein>
    <recommendedName>
        <fullName evidence="4">Signal transduction histidine-protein kinase ArlS</fullName>
        <ecNumber evidence="3">2.7.13.3</ecNumber>
    </recommendedName>
</protein>
<keyword evidence="9" id="KW-0547">Nucleotide-binding</keyword>
<sequence>MIKRQKLKYKWMLITTLITFTTILLFCLIIIFFLKDTLRNSELDEAERSSNDIANLFHSKPLNDISALDLNASLENFQEVLIYDDKGRKLIQTSNDNIVHYDKKLDISHPKRIHIHKNNGINYLIITEPIHSKDFSGYSVLVHSLQNYDNLVRSLYIVALAFGLIATVITAGINYIFSSQITKPIVTMSNKMNQIRRDGFQNKLELTTNYEETDNLIDTFNEMMYQIEESFNQQRQFVEDASHELRTPLQIIQGHLNLIQRWGKKDPAVLEESLDISIEEVNRITKFVEELLLLTKDRVNNNVLESENVNVNDEIQSRVKSLQHLHPDYTFETQFSSKPIQLKINQHQFEQLLLIFIDNAMKYDTENKHIAIHTQLKNKMIIIEITDHGMGIPKADLDFIFDRFYRVDKSRARSQGGNGLGLSIAEKIVQLNGGTIQVESELQQYTTFRICFPMHN</sequence>
<keyword evidence="10 18" id="KW-0418">Kinase</keyword>
<proteinExistence type="predicted"/>
<dbReference type="SMART" id="SM00388">
    <property type="entry name" value="HisKA"/>
    <property type="match status" value="1"/>
</dbReference>
<dbReference type="SUPFAM" id="SSF158472">
    <property type="entry name" value="HAMP domain-like"/>
    <property type="match status" value="1"/>
</dbReference>
<dbReference type="InterPro" id="IPR003594">
    <property type="entry name" value="HATPase_dom"/>
</dbReference>
<dbReference type="PANTHER" id="PTHR45528:SF12">
    <property type="entry name" value="SENSOR HISTIDINE KINASE ARSS"/>
    <property type="match status" value="1"/>
</dbReference>
<evidence type="ECO:0000256" key="12">
    <source>
        <dbReference type="ARBA" id="ARBA00022989"/>
    </source>
</evidence>
<evidence type="ECO:0000256" key="11">
    <source>
        <dbReference type="ARBA" id="ARBA00022840"/>
    </source>
</evidence>
<evidence type="ECO:0000256" key="15">
    <source>
        <dbReference type="SAM" id="Phobius"/>
    </source>
</evidence>
<feature type="domain" description="HAMP" evidence="17">
    <location>
        <begin position="179"/>
        <end position="232"/>
    </location>
</feature>
<dbReference type="CDD" id="cd00082">
    <property type="entry name" value="HisKA"/>
    <property type="match status" value="1"/>
</dbReference>
<keyword evidence="7 18" id="KW-0808">Transferase</keyword>
<evidence type="ECO:0000256" key="4">
    <source>
        <dbReference type="ARBA" id="ARBA00015735"/>
    </source>
</evidence>
<evidence type="ECO:0000256" key="6">
    <source>
        <dbReference type="ARBA" id="ARBA00022553"/>
    </source>
</evidence>
<evidence type="ECO:0000256" key="2">
    <source>
        <dbReference type="ARBA" id="ARBA00004651"/>
    </source>
</evidence>
<evidence type="ECO:0000256" key="7">
    <source>
        <dbReference type="ARBA" id="ARBA00022679"/>
    </source>
</evidence>
<dbReference type="EC" id="2.7.13.3" evidence="3"/>
<dbReference type="Proteomes" id="UP000255425">
    <property type="component" value="Unassembled WGS sequence"/>
</dbReference>
<comment type="catalytic activity">
    <reaction evidence="1">
        <text>ATP + protein L-histidine = ADP + protein N-phospho-L-histidine.</text>
        <dbReference type="EC" id="2.7.13.3"/>
    </reaction>
</comment>
<evidence type="ECO:0000256" key="8">
    <source>
        <dbReference type="ARBA" id="ARBA00022692"/>
    </source>
</evidence>
<keyword evidence="5" id="KW-1003">Cell membrane</keyword>
<evidence type="ECO:0000256" key="9">
    <source>
        <dbReference type="ARBA" id="ARBA00022741"/>
    </source>
</evidence>
<evidence type="ECO:0000259" key="17">
    <source>
        <dbReference type="PROSITE" id="PS50885"/>
    </source>
</evidence>
<gene>
    <name evidence="18" type="primary">arlS</name>
    <name evidence="18" type="ORF">NCTC11807_01628</name>
</gene>
<reference evidence="18 19" key="1">
    <citation type="submission" date="2018-06" db="EMBL/GenBank/DDBJ databases">
        <authorList>
            <consortium name="Pathogen Informatics"/>
            <person name="Doyle S."/>
        </authorList>
    </citation>
    <scope>NUCLEOTIDE SEQUENCE [LARGE SCALE GENOMIC DNA]</scope>
    <source>
        <strain evidence="18 19">NCTC11807</strain>
    </source>
</reference>
<dbReference type="GO" id="GO:0005886">
    <property type="term" value="C:plasma membrane"/>
    <property type="evidence" value="ECO:0007669"/>
    <property type="project" value="UniProtKB-SubCell"/>
</dbReference>
<accession>A0A380H5X7</accession>
<comment type="subcellular location">
    <subcellularLocation>
        <location evidence="2">Cell membrane</location>
        <topology evidence="2">Multi-pass membrane protein</topology>
    </subcellularLocation>
</comment>
<dbReference type="InterPro" id="IPR003660">
    <property type="entry name" value="HAMP_dom"/>
</dbReference>
<dbReference type="Gene3D" id="1.10.287.130">
    <property type="match status" value="1"/>
</dbReference>
<dbReference type="GO" id="GO:0005524">
    <property type="term" value="F:ATP binding"/>
    <property type="evidence" value="ECO:0007669"/>
    <property type="project" value="UniProtKB-KW"/>
</dbReference>
<dbReference type="PROSITE" id="PS50109">
    <property type="entry name" value="HIS_KIN"/>
    <property type="match status" value="1"/>
</dbReference>
<feature type="domain" description="Histidine kinase" evidence="16">
    <location>
        <begin position="240"/>
        <end position="456"/>
    </location>
</feature>
<dbReference type="RefSeq" id="WP_115313373.1">
    <property type="nucleotide sequence ID" value="NZ_CP066042.1"/>
</dbReference>
<dbReference type="InterPro" id="IPR005467">
    <property type="entry name" value="His_kinase_dom"/>
</dbReference>
<evidence type="ECO:0000259" key="16">
    <source>
        <dbReference type="PROSITE" id="PS50109"/>
    </source>
</evidence>
<dbReference type="Pfam" id="PF18719">
    <property type="entry name" value="ArlS_N"/>
    <property type="match status" value="1"/>
</dbReference>
<evidence type="ECO:0000256" key="14">
    <source>
        <dbReference type="ARBA" id="ARBA00023136"/>
    </source>
</evidence>
<dbReference type="SUPFAM" id="SSF47384">
    <property type="entry name" value="Homodimeric domain of signal transducing histidine kinase"/>
    <property type="match status" value="1"/>
</dbReference>
<keyword evidence="8 15" id="KW-0812">Transmembrane</keyword>
<dbReference type="InterPro" id="IPR036097">
    <property type="entry name" value="HisK_dim/P_sf"/>
</dbReference>
<dbReference type="InterPro" id="IPR003661">
    <property type="entry name" value="HisK_dim/P_dom"/>
</dbReference>
<dbReference type="CDD" id="cd00075">
    <property type="entry name" value="HATPase"/>
    <property type="match status" value="1"/>
</dbReference>
<keyword evidence="11" id="KW-0067">ATP-binding</keyword>
<dbReference type="AlphaFoldDB" id="A0A380H5X7"/>
<dbReference type="GO" id="GO:0000155">
    <property type="term" value="F:phosphorelay sensor kinase activity"/>
    <property type="evidence" value="ECO:0007669"/>
    <property type="project" value="InterPro"/>
</dbReference>
<dbReference type="Pfam" id="PF00512">
    <property type="entry name" value="HisKA"/>
    <property type="match status" value="1"/>
</dbReference>
<dbReference type="Pfam" id="PF02518">
    <property type="entry name" value="HATPase_c"/>
    <property type="match status" value="1"/>
</dbReference>
<dbReference type="InterPro" id="IPR004358">
    <property type="entry name" value="Sig_transdc_His_kin-like_C"/>
</dbReference>
<dbReference type="SMART" id="SM00387">
    <property type="entry name" value="HATPase_c"/>
    <property type="match status" value="1"/>
</dbReference>
<dbReference type="InterPro" id="IPR036890">
    <property type="entry name" value="HATPase_C_sf"/>
</dbReference>
<name>A0A380H5X7_9STAP</name>
<dbReference type="PRINTS" id="PR00344">
    <property type="entry name" value="BCTRLSENSOR"/>
</dbReference>
<dbReference type="EMBL" id="UHDZ01000001">
    <property type="protein sequence ID" value="SUM71891.1"/>
    <property type="molecule type" value="Genomic_DNA"/>
</dbReference>
<evidence type="ECO:0000313" key="19">
    <source>
        <dbReference type="Proteomes" id="UP000255425"/>
    </source>
</evidence>
<keyword evidence="14 15" id="KW-0472">Membrane</keyword>